<evidence type="ECO:0000313" key="3">
    <source>
        <dbReference type="Proteomes" id="UP000366872"/>
    </source>
</evidence>
<reference evidence="2 3" key="1">
    <citation type="submission" date="2019-04" db="EMBL/GenBank/DDBJ databases">
        <authorList>
            <person name="Van Vliet M D."/>
        </authorList>
    </citation>
    <scope>NUCLEOTIDE SEQUENCE [LARGE SCALE GENOMIC DNA]</scope>
    <source>
        <strain evidence="2 3">F1</strain>
    </source>
</reference>
<sequence length="152" mass="16617">MAKMQKVFGLGIVALCSASVAMAALPSAKLVDSETGASSEVTVLTNGASFKMGEKTYRLELDQSADDKFIESLSQERAPLRIHDLPAYEAFNMLTLLSDAAIVCSRSVEKDLKISINTQHDSIISIIDQICFQIDAEATVRNKTFWITAKKQ</sequence>
<proteinExistence type="predicted"/>
<feature type="signal peptide" evidence="1">
    <location>
        <begin position="1"/>
        <end position="23"/>
    </location>
</feature>
<dbReference type="Proteomes" id="UP000366872">
    <property type="component" value="Unassembled WGS sequence"/>
</dbReference>
<accession>A0A6C2U9E4</accession>
<name>A0A6C2U9E4_PONDE</name>
<keyword evidence="1" id="KW-0732">Signal</keyword>
<evidence type="ECO:0000313" key="2">
    <source>
        <dbReference type="EMBL" id="VGO16509.1"/>
    </source>
</evidence>
<dbReference type="RefSeq" id="WP_136082008.1">
    <property type="nucleotide sequence ID" value="NZ_CAAHFG010000003.1"/>
</dbReference>
<feature type="chain" id="PRO_5025451379" evidence="1">
    <location>
        <begin position="24"/>
        <end position="152"/>
    </location>
</feature>
<gene>
    <name evidence="2" type="ORF">PDESU_05100</name>
</gene>
<dbReference type="AlphaFoldDB" id="A0A6C2U9E4"/>
<protein>
    <submittedName>
        <fullName evidence="2">Uncharacterized protein</fullName>
    </submittedName>
</protein>
<evidence type="ECO:0000256" key="1">
    <source>
        <dbReference type="SAM" id="SignalP"/>
    </source>
</evidence>
<dbReference type="EMBL" id="CAAHFG010000003">
    <property type="protein sequence ID" value="VGO16509.1"/>
    <property type="molecule type" value="Genomic_DNA"/>
</dbReference>
<keyword evidence="3" id="KW-1185">Reference proteome</keyword>
<organism evidence="2 3">
    <name type="scientific">Pontiella desulfatans</name>
    <dbReference type="NCBI Taxonomy" id="2750659"/>
    <lineage>
        <taxon>Bacteria</taxon>
        <taxon>Pseudomonadati</taxon>
        <taxon>Kiritimatiellota</taxon>
        <taxon>Kiritimatiellia</taxon>
        <taxon>Kiritimatiellales</taxon>
        <taxon>Pontiellaceae</taxon>
        <taxon>Pontiella</taxon>
    </lineage>
</organism>